<dbReference type="RefSeq" id="WP_013190933.1">
    <property type="nucleotide sequence ID" value="NC_014248.1"/>
</dbReference>
<evidence type="ECO:0000313" key="1">
    <source>
        <dbReference type="EMBL" id="ADI63915.1"/>
    </source>
</evidence>
<dbReference type="HOGENOM" id="CLU_213937_0_0_3"/>
<dbReference type="Proteomes" id="UP000001511">
    <property type="component" value="Chromosome"/>
</dbReference>
<dbReference type="eggNOG" id="ENOG502ZRRZ">
    <property type="taxonomic scope" value="Bacteria"/>
</dbReference>
<accession>D7DVQ6</accession>
<organism evidence="1 2">
    <name type="scientific">Nostoc azollae (strain 0708)</name>
    <name type="common">Anabaena azollae (strain 0708)</name>
    <dbReference type="NCBI Taxonomy" id="551115"/>
    <lineage>
        <taxon>Bacteria</taxon>
        <taxon>Bacillati</taxon>
        <taxon>Cyanobacteriota</taxon>
        <taxon>Cyanophyceae</taxon>
        <taxon>Nostocales</taxon>
        <taxon>Nostocaceae</taxon>
        <taxon>Trichormus</taxon>
    </lineage>
</organism>
<gene>
    <name evidence="1" type="ordered locus">Aazo_1796</name>
</gene>
<sequence length="48" mass="5154">MLERLMQAALITFLLHLIAALNPSNQIPQKSVSPVSEMPAPVLGSAVR</sequence>
<name>D7DVQ6_NOSA0</name>
<protein>
    <submittedName>
        <fullName evidence="1">Uncharacterized protein</fullName>
    </submittedName>
</protein>
<proteinExistence type="predicted"/>
<keyword evidence="2" id="KW-1185">Reference proteome</keyword>
<dbReference type="EMBL" id="CP002059">
    <property type="protein sequence ID" value="ADI63915.1"/>
    <property type="molecule type" value="Genomic_DNA"/>
</dbReference>
<reference evidence="1 2" key="1">
    <citation type="journal article" date="2010" name="PLoS ONE">
        <title>Genome erosion in a nitrogen-fixing vertically transmitted endosymbiotic multicellular cyanobacterium.</title>
        <authorList>
            <person name="Ran L."/>
            <person name="Larsson J."/>
            <person name="Vigil-Stenman T."/>
            <person name="Nylander J.A."/>
            <person name="Ininbergs K."/>
            <person name="Zheng W.W."/>
            <person name="Lapidus A."/>
            <person name="Lowry S."/>
            <person name="Haselkorn R."/>
            <person name="Bergman B."/>
        </authorList>
    </citation>
    <scope>NUCLEOTIDE SEQUENCE [LARGE SCALE GENOMIC DNA]</scope>
    <source>
        <strain evidence="1 2">0708</strain>
    </source>
</reference>
<dbReference type="KEGG" id="naz:Aazo_1796"/>
<evidence type="ECO:0000313" key="2">
    <source>
        <dbReference type="Proteomes" id="UP000001511"/>
    </source>
</evidence>
<dbReference type="AlphaFoldDB" id="D7DVQ6"/>